<gene>
    <name evidence="1" type="ORF">SAMN05660649_00656</name>
</gene>
<evidence type="ECO:0000313" key="1">
    <source>
        <dbReference type="EMBL" id="SFG09613.1"/>
    </source>
</evidence>
<keyword evidence="2" id="KW-1185">Reference proteome</keyword>
<sequence>ERLAALETGQQETNKRLTIIEQETNKRFAAIEAAVNDLRNINRQTHKKIFTHLNAMWDDIKLLSTNEERSIR</sequence>
<dbReference type="AlphaFoldDB" id="A0A1I2P1V3"/>
<proteinExistence type="predicted"/>
<protein>
    <submittedName>
        <fullName evidence="1">Uncharacterized protein</fullName>
    </submittedName>
</protein>
<dbReference type="Proteomes" id="UP000199337">
    <property type="component" value="Unassembled WGS sequence"/>
</dbReference>
<accession>A0A1I2P1V3</accession>
<name>A0A1I2P1V3_9FIRM</name>
<evidence type="ECO:0000313" key="2">
    <source>
        <dbReference type="Proteomes" id="UP000199337"/>
    </source>
</evidence>
<dbReference type="EMBL" id="FOOX01000002">
    <property type="protein sequence ID" value="SFG09613.1"/>
    <property type="molecule type" value="Genomic_DNA"/>
</dbReference>
<feature type="non-terminal residue" evidence="1">
    <location>
        <position position="1"/>
    </location>
</feature>
<reference evidence="2" key="1">
    <citation type="submission" date="2016-10" db="EMBL/GenBank/DDBJ databases">
        <authorList>
            <person name="Varghese N."/>
            <person name="Submissions S."/>
        </authorList>
    </citation>
    <scope>NUCLEOTIDE SEQUENCE [LARGE SCALE GENOMIC DNA]</scope>
    <source>
        <strain evidence="2">DSM 17038</strain>
    </source>
</reference>
<dbReference type="RefSeq" id="WP_165613350.1">
    <property type="nucleotide sequence ID" value="NZ_FOOX01000002.1"/>
</dbReference>
<organism evidence="1 2">
    <name type="scientific">Desulfotruncus arcticus DSM 17038</name>
    <dbReference type="NCBI Taxonomy" id="1121424"/>
    <lineage>
        <taxon>Bacteria</taxon>
        <taxon>Bacillati</taxon>
        <taxon>Bacillota</taxon>
        <taxon>Clostridia</taxon>
        <taxon>Eubacteriales</taxon>
        <taxon>Desulfallaceae</taxon>
        <taxon>Desulfotruncus</taxon>
    </lineage>
</organism>